<dbReference type="InterPro" id="IPR007960">
    <property type="entry name" value="TAS2R"/>
</dbReference>
<evidence type="ECO:0000256" key="7">
    <source>
        <dbReference type="ARBA" id="ARBA00023040"/>
    </source>
</evidence>
<feature type="transmembrane region" description="Helical" evidence="14">
    <location>
        <begin position="6"/>
        <end position="30"/>
    </location>
</feature>
<evidence type="ECO:0000256" key="2">
    <source>
        <dbReference type="ARBA" id="ARBA00007376"/>
    </source>
</evidence>
<evidence type="ECO:0000256" key="9">
    <source>
        <dbReference type="ARBA" id="ARBA00023170"/>
    </source>
</evidence>
<feature type="transmembrane region" description="Helical" evidence="14">
    <location>
        <begin position="228"/>
        <end position="251"/>
    </location>
</feature>
<reference evidence="15" key="1">
    <citation type="journal article" date="2011" name="Nat. Biotechnol.">
        <title>Genome sequencing and comparison of two nonhuman primate animal models, the cynomolgus and Chinese rhesus macaques.</title>
        <authorList>
            <person name="Yan G."/>
            <person name="Zhang G."/>
            <person name="Fang X."/>
            <person name="Zhang Y."/>
            <person name="Li C."/>
            <person name="Ling F."/>
            <person name="Cooper D.N."/>
            <person name="Li Q."/>
            <person name="Li Y."/>
            <person name="van Gool A.J."/>
            <person name="Du H."/>
            <person name="Chen J."/>
            <person name="Chen R."/>
            <person name="Zhang P."/>
            <person name="Huang Z."/>
            <person name="Thompson J.R."/>
            <person name="Meng Y."/>
            <person name="Bai Y."/>
            <person name="Wang J."/>
            <person name="Zhuo M."/>
            <person name="Wang T."/>
            <person name="Huang Y."/>
            <person name="Wei L."/>
            <person name="Li J."/>
            <person name="Wang Z."/>
            <person name="Hu H."/>
            <person name="Yang P."/>
            <person name="Le L."/>
            <person name="Stenson P.D."/>
            <person name="Li B."/>
            <person name="Liu X."/>
            <person name="Ball E.V."/>
            <person name="An N."/>
            <person name="Huang Q."/>
            <person name="Zhang Y."/>
            <person name="Fan W."/>
            <person name="Zhang X."/>
            <person name="Li Y."/>
            <person name="Wang W."/>
            <person name="Katze M.G."/>
            <person name="Su B."/>
            <person name="Nielsen R."/>
            <person name="Yang H."/>
            <person name="Wang J."/>
            <person name="Wang X."/>
            <person name="Wang J."/>
        </authorList>
    </citation>
    <scope>NUCLEOTIDE SEQUENCE [LARGE SCALE GENOMIC DNA]</scope>
    <source>
        <strain evidence="15">CE-4</strain>
    </source>
</reference>
<evidence type="ECO:0000256" key="10">
    <source>
        <dbReference type="ARBA" id="ARBA00023180"/>
    </source>
</evidence>
<keyword evidence="4 13" id="KW-0716">Sensory transduction</keyword>
<evidence type="ECO:0000313" key="15">
    <source>
        <dbReference type="EMBL" id="EHH66084.1"/>
    </source>
</evidence>
<evidence type="ECO:0000256" key="14">
    <source>
        <dbReference type="SAM" id="Phobius"/>
    </source>
</evidence>
<comment type="similarity">
    <text evidence="2 12">Belongs to the G-protein coupled receptor T2R family.</text>
</comment>
<dbReference type="AlphaFoldDB" id="G7PJU9"/>
<keyword evidence="8 13" id="KW-0472">Membrane</keyword>
<feature type="transmembrane region" description="Helical" evidence="14">
    <location>
        <begin position="51"/>
        <end position="72"/>
    </location>
</feature>
<evidence type="ECO:0000256" key="11">
    <source>
        <dbReference type="ARBA" id="ARBA00023224"/>
    </source>
</evidence>
<dbReference type="PANTHER" id="PTHR11394">
    <property type="entry name" value="TASTE RECEPTOR TYPE 2"/>
    <property type="match status" value="1"/>
</dbReference>
<organism>
    <name type="scientific">Macaca fascicularis</name>
    <name type="common">Crab-eating macaque</name>
    <name type="synonym">Cynomolgus monkey</name>
    <dbReference type="NCBI Taxonomy" id="9541"/>
    <lineage>
        <taxon>Eukaryota</taxon>
        <taxon>Metazoa</taxon>
        <taxon>Chordata</taxon>
        <taxon>Craniata</taxon>
        <taxon>Vertebrata</taxon>
        <taxon>Euteleostomi</taxon>
        <taxon>Mammalia</taxon>
        <taxon>Eutheria</taxon>
        <taxon>Euarchontoglires</taxon>
        <taxon>Primates</taxon>
        <taxon>Haplorrhini</taxon>
        <taxon>Catarrhini</taxon>
        <taxon>Cercopithecidae</taxon>
        <taxon>Cercopithecinae</taxon>
        <taxon>Macaca</taxon>
    </lineage>
</organism>
<keyword evidence="11 13" id="KW-0807">Transducer</keyword>
<protein>
    <recommendedName>
        <fullName evidence="13">Taste receptor type 2</fullName>
    </recommendedName>
</protein>
<keyword evidence="6 14" id="KW-1133">Transmembrane helix</keyword>
<dbReference type="FunFam" id="1.20.1070.10:FF:000042">
    <property type="entry name" value="Taste receptor type 2 member 7"/>
    <property type="match status" value="1"/>
</dbReference>
<dbReference type="GO" id="GO:0033038">
    <property type="term" value="F:bitter taste receptor activity"/>
    <property type="evidence" value="ECO:0007669"/>
    <property type="project" value="InterPro"/>
</dbReference>
<dbReference type="SUPFAM" id="SSF81321">
    <property type="entry name" value="Family A G protein-coupled receptor-like"/>
    <property type="match status" value="1"/>
</dbReference>
<proteinExistence type="inferred from homology"/>
<dbReference type="GO" id="GO:0004930">
    <property type="term" value="F:G protein-coupled receptor activity"/>
    <property type="evidence" value="ECO:0007669"/>
    <property type="project" value="UniProtKB-KW"/>
</dbReference>
<keyword evidence="10" id="KW-0325">Glycoprotein</keyword>
<evidence type="ECO:0000256" key="1">
    <source>
        <dbReference type="ARBA" id="ARBA00004141"/>
    </source>
</evidence>
<feature type="transmembrane region" description="Helical" evidence="14">
    <location>
        <begin position="186"/>
        <end position="207"/>
    </location>
</feature>
<evidence type="ECO:0000256" key="8">
    <source>
        <dbReference type="ARBA" id="ARBA00023136"/>
    </source>
</evidence>
<dbReference type="Gene3D" id="1.20.1070.10">
    <property type="entry name" value="Rhodopsin 7-helix transmembrane proteins"/>
    <property type="match status" value="1"/>
</dbReference>
<evidence type="ECO:0000256" key="13">
    <source>
        <dbReference type="RuleBase" id="RU004424"/>
    </source>
</evidence>
<sequence length="313" mass="35839">MITFLPIIFSILVVFTFVIGNFANGFIALVNSIEWVKRQKISFADQILTALAVSRIGLLWVLLLNILLLNWYSTVLNPAFYSVEVRTIVYNLWAVINHFSNWLATSLSIFYLLKIANFSNLIFLHLKRRVKSVVLVILLGPLLFLVCHLFVVNMNEIIQTKEYEGNMTWKSKLRSAMYLSNTTVTILANLVPFILTLISFLLLICSLCKHLKKMQLRDKGSQDPSTKVHIKALQTVISLSLCAIYFLSIMISSWSLGRVENKAIFMFCKAIRFSYPSAHAFILIWGNKKLKQTLLSVLRHVRYCVKGQKLQSP</sequence>
<evidence type="ECO:0000256" key="5">
    <source>
        <dbReference type="ARBA" id="ARBA00022692"/>
    </source>
</evidence>
<dbReference type="GO" id="GO:0005886">
    <property type="term" value="C:plasma membrane"/>
    <property type="evidence" value="ECO:0007669"/>
    <property type="project" value="UniProtKB-ARBA"/>
</dbReference>
<dbReference type="CDD" id="cd15027">
    <property type="entry name" value="7tm_TAS2R43-like"/>
    <property type="match status" value="1"/>
</dbReference>
<evidence type="ECO:0000256" key="12">
    <source>
        <dbReference type="RuleBase" id="RU004423"/>
    </source>
</evidence>
<keyword evidence="9 13" id="KW-0675">Receptor</keyword>
<feature type="transmembrane region" description="Helical" evidence="14">
    <location>
        <begin position="133"/>
        <end position="151"/>
    </location>
</feature>
<dbReference type="Pfam" id="PF05296">
    <property type="entry name" value="TAS2R"/>
    <property type="match status" value="1"/>
</dbReference>
<feature type="transmembrane region" description="Helical" evidence="14">
    <location>
        <begin position="92"/>
        <end position="113"/>
    </location>
</feature>
<dbReference type="eggNOG" id="ENOG502TE6U">
    <property type="taxonomic scope" value="Eukaryota"/>
</dbReference>
<dbReference type="PANTHER" id="PTHR11394:SF66">
    <property type="entry name" value="TASTE RECEPTOR TYPE 2 MEMBER 46"/>
    <property type="match status" value="1"/>
</dbReference>
<dbReference type="Proteomes" id="UP000009130">
    <property type="component" value="Chromosome 11"/>
</dbReference>
<accession>G7PJU9</accession>
<comment type="subcellular location">
    <subcellularLocation>
        <location evidence="1 13">Membrane</location>
        <topology evidence="1 13">Multi-pass membrane protein</topology>
    </subcellularLocation>
</comment>
<keyword evidence="3 13" id="KW-0919">Taste</keyword>
<dbReference type="EMBL" id="CM001286">
    <property type="protein sequence ID" value="EHH66084.1"/>
    <property type="molecule type" value="Genomic_DNA"/>
</dbReference>
<name>G7PJU9_MACFA</name>
<keyword evidence="7 13" id="KW-0297">G-protein coupled receptor</keyword>
<evidence type="ECO:0000256" key="6">
    <source>
        <dbReference type="ARBA" id="ARBA00022989"/>
    </source>
</evidence>
<evidence type="ECO:0000256" key="4">
    <source>
        <dbReference type="ARBA" id="ARBA00022606"/>
    </source>
</evidence>
<gene>
    <name evidence="15" type="ORF">EGM_02991</name>
</gene>
<evidence type="ECO:0000256" key="3">
    <source>
        <dbReference type="ARBA" id="ARBA00022480"/>
    </source>
</evidence>
<keyword evidence="5 13" id="KW-0812">Transmembrane</keyword>